<keyword evidence="3" id="KW-1185">Reference proteome</keyword>
<accession>M0CTA1</accession>
<evidence type="ECO:0000313" key="2">
    <source>
        <dbReference type="EMBL" id="ELZ25888.1"/>
    </source>
</evidence>
<reference evidence="2 3" key="1">
    <citation type="journal article" date="2014" name="PLoS Genet.">
        <title>Phylogenetically driven sequencing of extremely halophilic archaea reveals strategies for static and dynamic osmo-response.</title>
        <authorList>
            <person name="Becker E.A."/>
            <person name="Seitzer P.M."/>
            <person name="Tritt A."/>
            <person name="Larsen D."/>
            <person name="Krusor M."/>
            <person name="Yao A.I."/>
            <person name="Wu D."/>
            <person name="Madern D."/>
            <person name="Eisen J.A."/>
            <person name="Darling A.E."/>
            <person name="Facciotti M.T."/>
        </authorList>
    </citation>
    <scope>NUCLEOTIDE SEQUENCE [LARGE SCALE GENOMIC DNA]</scope>
    <source>
        <strain evidence="2 3">JCM 13563</strain>
    </source>
</reference>
<gene>
    <name evidence="2" type="ORF">C476_00517</name>
</gene>
<feature type="compositionally biased region" description="Polar residues" evidence="1">
    <location>
        <begin position="95"/>
        <end position="104"/>
    </location>
</feature>
<dbReference type="EMBL" id="AOIT01000010">
    <property type="protein sequence ID" value="ELZ25888.1"/>
    <property type="molecule type" value="Genomic_DNA"/>
</dbReference>
<comment type="caution">
    <text evidence="2">The sequence shown here is derived from an EMBL/GenBank/DDBJ whole genome shotgun (WGS) entry which is preliminary data.</text>
</comment>
<protein>
    <submittedName>
        <fullName evidence="2">Circadian clock protein KaiC</fullName>
    </submittedName>
</protein>
<dbReference type="eggNOG" id="arCOG01173">
    <property type="taxonomic scope" value="Archaea"/>
</dbReference>
<evidence type="ECO:0000256" key="1">
    <source>
        <dbReference type="SAM" id="MobiDB-lite"/>
    </source>
</evidence>
<dbReference type="STRING" id="1230457.C476_00517"/>
<dbReference type="AlphaFoldDB" id="M0CTA1"/>
<sequence length="144" mass="15656">MADGQLAVVAVDPIEIANSLASIRNELPTLVEAVCVLLLVVIAGNRANQRNEIYDFIRGLNNAGVTTLLTSEASEARRTPRGMVLSRLLPIPSSTSTVNRTTSARPGWGVERQPLPDATHSREFPRGGSVYQHVNLCYHHFPGQ</sequence>
<feature type="region of interest" description="Disordered" evidence="1">
    <location>
        <begin position="95"/>
        <end position="121"/>
    </location>
</feature>
<dbReference type="Proteomes" id="UP000011615">
    <property type="component" value="Unassembled WGS sequence"/>
</dbReference>
<evidence type="ECO:0000313" key="3">
    <source>
        <dbReference type="Proteomes" id="UP000011615"/>
    </source>
</evidence>
<organism evidence="2 3">
    <name type="scientific">Natrinema limicola JCM 13563</name>
    <dbReference type="NCBI Taxonomy" id="1230457"/>
    <lineage>
        <taxon>Archaea</taxon>
        <taxon>Methanobacteriati</taxon>
        <taxon>Methanobacteriota</taxon>
        <taxon>Stenosarchaea group</taxon>
        <taxon>Halobacteria</taxon>
        <taxon>Halobacteriales</taxon>
        <taxon>Natrialbaceae</taxon>
        <taxon>Natrinema</taxon>
    </lineage>
</organism>
<name>M0CTA1_9EURY</name>
<proteinExistence type="predicted"/>